<evidence type="ECO:0000313" key="1">
    <source>
        <dbReference type="EMBL" id="KAG0129883.1"/>
    </source>
</evidence>
<organism evidence="1">
    <name type="scientific">Lamprotornis superbus</name>
    <dbReference type="NCBI Taxonomy" id="245042"/>
    <lineage>
        <taxon>Eukaryota</taxon>
        <taxon>Metazoa</taxon>
        <taxon>Chordata</taxon>
        <taxon>Craniata</taxon>
        <taxon>Vertebrata</taxon>
        <taxon>Euteleostomi</taxon>
        <taxon>Archelosauria</taxon>
        <taxon>Archosauria</taxon>
        <taxon>Dinosauria</taxon>
        <taxon>Saurischia</taxon>
        <taxon>Theropoda</taxon>
        <taxon>Coelurosauria</taxon>
        <taxon>Aves</taxon>
        <taxon>Neognathae</taxon>
        <taxon>Neoaves</taxon>
        <taxon>Telluraves</taxon>
        <taxon>Australaves</taxon>
        <taxon>Passeriformes</taxon>
        <taxon>Sturnidae</taxon>
        <taxon>Lamprotornis</taxon>
    </lineage>
</organism>
<keyword evidence="3" id="KW-1185">Reference proteome</keyword>
<reference evidence="1" key="1">
    <citation type="submission" date="2020-10" db="EMBL/GenBank/DDBJ databases">
        <title>Feather gene expression reveals the developmental basis of iridescence in African starlings.</title>
        <authorList>
            <person name="Rubenstein D.R."/>
        </authorList>
    </citation>
    <scope>NUCLEOTIDE SEQUENCE</scope>
    <source>
        <strain evidence="1">SS15</strain>
        <tissue evidence="1">Liver</tissue>
    </source>
</reference>
<name>A0A835P085_9PASS</name>
<protein>
    <submittedName>
        <fullName evidence="1">Uncharacterized protein</fullName>
    </submittedName>
</protein>
<proteinExistence type="predicted"/>
<dbReference type="PANTHER" id="PTHR36291">
    <property type="entry name" value="UBAP1-MVB12-ASSOCIATED (UMA)-DOMAIN CONTAINING PROTEIN 1"/>
    <property type="match status" value="1"/>
</dbReference>
<evidence type="ECO:0000313" key="2">
    <source>
        <dbReference type="EMBL" id="KAI1242740.1"/>
    </source>
</evidence>
<dbReference type="PANTHER" id="PTHR36291:SF1">
    <property type="entry name" value="UBAP1-MVB12-ASSOCIATED (UMA)-DOMAIN CONTAINING PROTEIN 1"/>
    <property type="match status" value="1"/>
</dbReference>
<comment type="caution">
    <text evidence="1">The sequence shown here is derived from an EMBL/GenBank/DDBJ whole genome shotgun (WGS) entry which is preliminary data.</text>
</comment>
<dbReference type="InterPro" id="IPR053292">
    <property type="entry name" value="UBAP1-MVB12_assoc_domain"/>
</dbReference>
<sequence>MLRQKEPKETMFSFFRKSQDSKKVTEREADGFVIVEVNLTVSNEMDCTGQSRRAAINLINKIAVSQSEGAANGGGSSMQVTQLMINVETQRVKLHFQRPHRCTVNLHSSHKVNTGHRSQLTVSSTEMGNQRSQTLESSPFMSDLLSDVPFALAPHVLAVQGTHSDVPDRLLTYDINDNLSRFWEASTLHSNKKKPKNEATCDILVKDEVSLMAWANKFYTLGFTTATLQLPRASEQSPRVVQVLLLGGTEKLQKYQFKK</sequence>
<dbReference type="OrthoDB" id="9872568at2759"/>
<gene>
    <name evidence="2" type="ORF">IHE44_0000283</name>
    <name evidence="1" type="ORF">IHE44_000477</name>
</gene>
<dbReference type="EMBL" id="JADDUC020000001">
    <property type="protein sequence ID" value="KAI1242740.1"/>
    <property type="molecule type" value="Genomic_DNA"/>
</dbReference>
<reference evidence="2" key="3">
    <citation type="submission" date="2022-01" db="EMBL/GenBank/DDBJ databases">
        <authorList>
            <person name="Rubenstein D.R."/>
        </authorList>
    </citation>
    <scope>NUCLEOTIDE SEQUENCE</scope>
    <source>
        <strain evidence="2">SS15</strain>
        <tissue evidence="2">Liver</tissue>
    </source>
</reference>
<dbReference type="Proteomes" id="UP000618051">
    <property type="component" value="Unassembled WGS sequence"/>
</dbReference>
<evidence type="ECO:0000313" key="3">
    <source>
        <dbReference type="Proteomes" id="UP000618051"/>
    </source>
</evidence>
<accession>A0A835P085</accession>
<dbReference type="AlphaFoldDB" id="A0A835P085"/>
<dbReference type="EMBL" id="JADDUC010000011">
    <property type="protein sequence ID" value="KAG0129883.1"/>
    <property type="molecule type" value="Genomic_DNA"/>
</dbReference>
<reference evidence="2 3" key="2">
    <citation type="journal article" date="2021" name="J. Hered.">
        <title>Feather Gene Expression Elucidates the Developmental Basis of Plumage Iridescence in African Starlings.</title>
        <authorList>
            <person name="Rubenstein D.R."/>
            <person name="Corvelo A."/>
            <person name="MacManes M.D."/>
            <person name="Maia R."/>
            <person name="Narzisi G."/>
            <person name="Rousaki A."/>
            <person name="Vandenabeele P."/>
            <person name="Shawkey M.D."/>
            <person name="Solomon J."/>
        </authorList>
    </citation>
    <scope>NUCLEOTIDE SEQUENCE [LARGE SCALE GENOMIC DNA]</scope>
    <source>
        <strain evidence="2">SS15</strain>
    </source>
</reference>